<evidence type="ECO:0000313" key="2">
    <source>
        <dbReference type="EMBL" id="KIJ61374.1"/>
    </source>
</evidence>
<organism evidence="2 3">
    <name type="scientific">Hydnomerulius pinastri MD-312</name>
    <dbReference type="NCBI Taxonomy" id="994086"/>
    <lineage>
        <taxon>Eukaryota</taxon>
        <taxon>Fungi</taxon>
        <taxon>Dikarya</taxon>
        <taxon>Basidiomycota</taxon>
        <taxon>Agaricomycotina</taxon>
        <taxon>Agaricomycetes</taxon>
        <taxon>Agaricomycetidae</taxon>
        <taxon>Boletales</taxon>
        <taxon>Boletales incertae sedis</taxon>
        <taxon>Leucogyrophana</taxon>
    </lineage>
</organism>
<dbReference type="HOGENOM" id="CLU_1619260_0_0_1"/>
<accession>A0A0C9V6W4</accession>
<sequence length="164" mass="17221">MTMIKSLGNEFSNVAPSLLLLKSLDKEEIKLPSWLRRPTGDVVLTLLVTLPSLPPPERAGAAPMRPRVKDALKTSQAQKKTGKRSKNANKASEASQPSPTSSSASDTANSASTPNSATPQSAQSSMEFAGNASLHSLTPSDPLCYSQIDADIDCNADTGATLLI</sequence>
<dbReference type="Proteomes" id="UP000053820">
    <property type="component" value="Unassembled WGS sequence"/>
</dbReference>
<feature type="region of interest" description="Disordered" evidence="1">
    <location>
        <begin position="52"/>
        <end position="127"/>
    </location>
</feature>
<evidence type="ECO:0000256" key="1">
    <source>
        <dbReference type="SAM" id="MobiDB-lite"/>
    </source>
</evidence>
<dbReference type="AlphaFoldDB" id="A0A0C9V6W4"/>
<feature type="compositionally biased region" description="Low complexity" evidence="1">
    <location>
        <begin position="91"/>
        <end position="119"/>
    </location>
</feature>
<keyword evidence="3" id="KW-1185">Reference proteome</keyword>
<reference evidence="2 3" key="1">
    <citation type="submission" date="2014-04" db="EMBL/GenBank/DDBJ databases">
        <title>Evolutionary Origins and Diversification of the Mycorrhizal Mutualists.</title>
        <authorList>
            <consortium name="DOE Joint Genome Institute"/>
            <consortium name="Mycorrhizal Genomics Consortium"/>
            <person name="Kohler A."/>
            <person name="Kuo A."/>
            <person name="Nagy L.G."/>
            <person name="Floudas D."/>
            <person name="Copeland A."/>
            <person name="Barry K.W."/>
            <person name="Cichocki N."/>
            <person name="Veneault-Fourrey C."/>
            <person name="LaButti K."/>
            <person name="Lindquist E.A."/>
            <person name="Lipzen A."/>
            <person name="Lundell T."/>
            <person name="Morin E."/>
            <person name="Murat C."/>
            <person name="Riley R."/>
            <person name="Ohm R."/>
            <person name="Sun H."/>
            <person name="Tunlid A."/>
            <person name="Henrissat B."/>
            <person name="Grigoriev I.V."/>
            <person name="Hibbett D.S."/>
            <person name="Martin F."/>
        </authorList>
    </citation>
    <scope>NUCLEOTIDE SEQUENCE [LARGE SCALE GENOMIC DNA]</scope>
    <source>
        <strain evidence="2 3">MD-312</strain>
    </source>
</reference>
<gene>
    <name evidence="2" type="ORF">HYDPIDRAFT_31458</name>
</gene>
<name>A0A0C9V6W4_9AGAM</name>
<dbReference type="EMBL" id="KN839863">
    <property type="protein sequence ID" value="KIJ61374.1"/>
    <property type="molecule type" value="Genomic_DNA"/>
</dbReference>
<evidence type="ECO:0000313" key="3">
    <source>
        <dbReference type="Proteomes" id="UP000053820"/>
    </source>
</evidence>
<proteinExistence type="predicted"/>
<protein>
    <submittedName>
        <fullName evidence="2">Unplaced genomic scaffold scaffold_29, whole genome shotgun sequence</fullName>
    </submittedName>
</protein>